<name>A0ABW7NEB8_9BACT</name>
<keyword evidence="1" id="KW-0812">Transmembrane</keyword>
<organism evidence="2 3">
    <name type="scientific">Marinoscillum luteum</name>
    <dbReference type="NCBI Taxonomy" id="861051"/>
    <lineage>
        <taxon>Bacteria</taxon>
        <taxon>Pseudomonadati</taxon>
        <taxon>Bacteroidota</taxon>
        <taxon>Cytophagia</taxon>
        <taxon>Cytophagales</taxon>
        <taxon>Reichenbachiellaceae</taxon>
        <taxon>Marinoscillum</taxon>
    </lineage>
</organism>
<dbReference type="Proteomes" id="UP001610063">
    <property type="component" value="Unassembled WGS sequence"/>
</dbReference>
<sequence length="51" mass="5902">MSKSTRNTLRLISVIIVLALVLMELNVIPNLLNYKFWFMVAAYALALITYR</sequence>
<gene>
    <name evidence="2" type="ORF">ACHKAR_21115</name>
</gene>
<keyword evidence="3" id="KW-1185">Reference proteome</keyword>
<evidence type="ECO:0000256" key="1">
    <source>
        <dbReference type="SAM" id="Phobius"/>
    </source>
</evidence>
<protein>
    <submittedName>
        <fullName evidence="2">Uncharacterized protein</fullName>
    </submittedName>
</protein>
<comment type="caution">
    <text evidence="2">The sequence shown here is derived from an EMBL/GenBank/DDBJ whole genome shotgun (WGS) entry which is preliminary data.</text>
</comment>
<feature type="transmembrane region" description="Helical" evidence="1">
    <location>
        <begin position="9"/>
        <end position="28"/>
    </location>
</feature>
<dbReference type="EMBL" id="JBIPKE010000020">
    <property type="protein sequence ID" value="MFH6985968.1"/>
    <property type="molecule type" value="Genomic_DNA"/>
</dbReference>
<accession>A0ABW7NEB8</accession>
<keyword evidence="1" id="KW-0472">Membrane</keyword>
<evidence type="ECO:0000313" key="2">
    <source>
        <dbReference type="EMBL" id="MFH6985968.1"/>
    </source>
</evidence>
<keyword evidence="1" id="KW-1133">Transmembrane helix</keyword>
<dbReference type="RefSeq" id="WP_159582126.1">
    <property type="nucleotide sequence ID" value="NZ_JBIPKE010000020.1"/>
</dbReference>
<evidence type="ECO:0000313" key="3">
    <source>
        <dbReference type="Proteomes" id="UP001610063"/>
    </source>
</evidence>
<proteinExistence type="predicted"/>
<reference evidence="2 3" key="1">
    <citation type="journal article" date="2013" name="Int. J. Syst. Evol. Microbiol.">
        <title>Marinoscillum luteum sp. nov., isolated from marine sediment.</title>
        <authorList>
            <person name="Cha I.T."/>
            <person name="Park S.J."/>
            <person name="Kim S.J."/>
            <person name="Kim J.G."/>
            <person name="Jung M.Y."/>
            <person name="Shin K.S."/>
            <person name="Kwon K.K."/>
            <person name="Yang S.H."/>
            <person name="Seo Y.S."/>
            <person name="Rhee S.K."/>
        </authorList>
    </citation>
    <scope>NUCLEOTIDE SEQUENCE [LARGE SCALE GENOMIC DNA]</scope>
    <source>
        <strain evidence="2 3">KCTC 23939</strain>
    </source>
</reference>